<comment type="caution">
    <text evidence="4">The sequence shown here is derived from an EMBL/GenBank/DDBJ whole genome shotgun (WGS) entry which is preliminary data.</text>
</comment>
<dbReference type="InterPro" id="IPR011009">
    <property type="entry name" value="Kinase-like_dom_sf"/>
</dbReference>
<dbReference type="InterPro" id="IPR005543">
    <property type="entry name" value="PASTA_dom"/>
</dbReference>
<dbReference type="AlphaFoldDB" id="A0A6L8VB39"/>
<dbReference type="EMBL" id="WTUZ01000040">
    <property type="protein sequence ID" value="MZQ86882.1"/>
    <property type="molecule type" value="Genomic_DNA"/>
</dbReference>
<dbReference type="PROSITE" id="PS51178">
    <property type="entry name" value="PASTA"/>
    <property type="match status" value="1"/>
</dbReference>
<feature type="transmembrane region" description="Helical" evidence="2">
    <location>
        <begin position="254"/>
        <end position="273"/>
    </location>
</feature>
<keyword evidence="2" id="KW-1133">Transmembrane helix</keyword>
<dbReference type="SUPFAM" id="SSF54184">
    <property type="entry name" value="Penicillin-binding protein 2x (pbp-2x), c-terminal domain"/>
    <property type="match status" value="1"/>
</dbReference>
<organism evidence="4 5">
    <name type="scientific">Paenibacillus silvestris</name>
    <dbReference type="NCBI Taxonomy" id="2606219"/>
    <lineage>
        <taxon>Bacteria</taxon>
        <taxon>Bacillati</taxon>
        <taxon>Bacillota</taxon>
        <taxon>Bacilli</taxon>
        <taxon>Bacillales</taxon>
        <taxon>Paenibacillaceae</taxon>
        <taxon>Paenibacillus</taxon>
    </lineage>
</organism>
<gene>
    <name evidence="4" type="ORF">GQF01_32710</name>
</gene>
<evidence type="ECO:0000313" key="5">
    <source>
        <dbReference type="Proteomes" id="UP000481087"/>
    </source>
</evidence>
<feature type="compositionally biased region" description="Low complexity" evidence="1">
    <location>
        <begin position="301"/>
        <end position="318"/>
    </location>
</feature>
<feature type="domain" description="PASTA" evidence="3">
    <location>
        <begin position="332"/>
        <end position="397"/>
    </location>
</feature>
<dbReference type="SUPFAM" id="SSF56112">
    <property type="entry name" value="Protein kinase-like (PK-like)"/>
    <property type="match status" value="1"/>
</dbReference>
<protein>
    <submittedName>
        <fullName evidence="4">PASTA domain-containing protein</fullName>
    </submittedName>
</protein>
<dbReference type="CDD" id="cd06577">
    <property type="entry name" value="PASTA_pknB"/>
    <property type="match status" value="1"/>
</dbReference>
<evidence type="ECO:0000256" key="2">
    <source>
        <dbReference type="SAM" id="Phobius"/>
    </source>
</evidence>
<evidence type="ECO:0000256" key="1">
    <source>
        <dbReference type="SAM" id="MobiDB-lite"/>
    </source>
</evidence>
<dbReference type="Gene3D" id="1.10.510.10">
    <property type="entry name" value="Transferase(Phosphotransferase) domain 1"/>
    <property type="match status" value="1"/>
</dbReference>
<proteinExistence type="predicted"/>
<dbReference type="Gene3D" id="3.30.10.20">
    <property type="match status" value="1"/>
</dbReference>
<reference evidence="4 5" key="1">
    <citation type="submission" date="2019-12" db="EMBL/GenBank/DDBJ databases">
        <title>Paenibacillus sp. nov. sp. isolated from soil.</title>
        <authorList>
            <person name="Kim J."/>
            <person name="Jeong S.E."/>
            <person name="Jung H.S."/>
            <person name="Jeon C.O."/>
        </authorList>
    </citation>
    <scope>NUCLEOTIDE SEQUENCE [LARGE SCALE GENOMIC DNA]</scope>
    <source>
        <strain evidence="4 5">5J-6</strain>
    </source>
</reference>
<evidence type="ECO:0000313" key="4">
    <source>
        <dbReference type="EMBL" id="MZQ86882.1"/>
    </source>
</evidence>
<dbReference type="SMART" id="SM00740">
    <property type="entry name" value="PASTA"/>
    <property type="match status" value="1"/>
</dbReference>
<dbReference type="Proteomes" id="UP000481087">
    <property type="component" value="Unassembled WGS sequence"/>
</dbReference>
<dbReference type="Gene3D" id="3.30.200.20">
    <property type="entry name" value="Phosphorylase Kinase, domain 1"/>
    <property type="match status" value="1"/>
</dbReference>
<name>A0A6L8VB39_9BACL</name>
<sequence>MGNLVDRYMIVKPLKQMSNGLIVRGQEVSSKRDVLLYTSQESDETANHEVLRWMEEASQMTNKHVMQIVDFGTEDGTLYAALQVESGKPLSDRLNDLEITGHKALTYVHELALAIRKTRSNQLLDYAVDAENLWIEANGQLRILNSWTQGKNGRRGVPGLALLLYQLGAKTDIPTSSMSAYSYEMSLLFADLAEVTKQRAVALACKAYEGLSTLEEFQLELGDLLGLDGNRSKPLSYSHAESSITKKKKTVRKWTVMASTSFGVLVLLLLIALRPHSDYADDANRQPIPTSGTAANSPNATVTPQSSATPSPTPTGKPVVAETLPTGDDAEQAEKGIVPNLVGHTREDAEKMALASGLRYQFLLEPSTADKGIVFKQDMVPGTTVNDGDRITFWVSKGP</sequence>
<feature type="compositionally biased region" description="Polar residues" evidence="1">
    <location>
        <begin position="287"/>
        <end position="300"/>
    </location>
</feature>
<dbReference type="Pfam" id="PF03793">
    <property type="entry name" value="PASTA"/>
    <property type="match status" value="1"/>
</dbReference>
<keyword evidence="2" id="KW-0472">Membrane</keyword>
<evidence type="ECO:0000259" key="3">
    <source>
        <dbReference type="PROSITE" id="PS51178"/>
    </source>
</evidence>
<keyword evidence="5" id="KW-1185">Reference proteome</keyword>
<keyword evidence="2" id="KW-0812">Transmembrane</keyword>
<dbReference type="RefSeq" id="WP_161411366.1">
    <property type="nucleotide sequence ID" value="NZ_WTUZ01000040.1"/>
</dbReference>
<feature type="region of interest" description="Disordered" evidence="1">
    <location>
        <begin position="282"/>
        <end position="330"/>
    </location>
</feature>
<accession>A0A6L8VB39</accession>